<reference evidence="1" key="1">
    <citation type="submission" date="2020-07" db="EMBL/GenBank/DDBJ databases">
        <authorList>
            <person name="Camacho E."/>
        </authorList>
    </citation>
    <scope>NUCLEOTIDE SEQUENCE</scope>
    <source>
        <strain evidence="1">MPO218</strain>
    </source>
</reference>
<dbReference type="EMBL" id="CP059319">
    <property type="protein sequence ID" value="QTH19683.1"/>
    <property type="molecule type" value="Genomic_DNA"/>
</dbReference>
<protein>
    <submittedName>
        <fullName evidence="1">Uncharacterized protein</fullName>
    </submittedName>
</protein>
<organism evidence="1 2">
    <name type="scientific">Rhizorhabdus wittichii</name>
    <dbReference type="NCBI Taxonomy" id="160791"/>
    <lineage>
        <taxon>Bacteria</taxon>
        <taxon>Pseudomonadati</taxon>
        <taxon>Pseudomonadota</taxon>
        <taxon>Alphaproteobacteria</taxon>
        <taxon>Sphingomonadales</taxon>
        <taxon>Sphingomonadaceae</taxon>
        <taxon>Rhizorhabdus</taxon>
    </lineage>
</organism>
<dbReference type="Proteomes" id="UP000664914">
    <property type="component" value="Chromosome"/>
</dbReference>
<reference evidence="1" key="2">
    <citation type="submission" date="2021-04" db="EMBL/GenBank/DDBJ databases">
        <title>Isolation and genomic analysis of the ibuprofen-degrading bacterium Sphingomonas strain MPO218.</title>
        <authorList>
            <person name="Aulestia M."/>
            <person name="Flores A."/>
            <person name="Mangas E.L."/>
            <person name="Perez-Pulido A.J."/>
            <person name="Santero E."/>
            <person name="Camacho E.M."/>
        </authorList>
    </citation>
    <scope>NUCLEOTIDE SEQUENCE</scope>
    <source>
        <strain evidence="1">MPO218</strain>
    </source>
</reference>
<accession>A0A975CYK5</accession>
<proteinExistence type="predicted"/>
<sequence>MMDITPEAALQELASRLVEREVIYCVSGLISTLSAREWDGSDGIDPDELYAVNFKAPDADNYREAAEYAGDEELRSLKVEELATGGFVWSLIGDDSDSDPFPKAVDAWRAGFADLGADQPAGDEVYEHWIVSDWLAEQLRERGEAVSHDISGLVVWGRTATGQAISMDSVIKDITRALHMDRGA</sequence>
<name>A0A975CYK5_9SPHN</name>
<evidence type="ECO:0000313" key="2">
    <source>
        <dbReference type="Proteomes" id="UP000664914"/>
    </source>
</evidence>
<evidence type="ECO:0000313" key="1">
    <source>
        <dbReference type="EMBL" id="QTH19683.1"/>
    </source>
</evidence>
<gene>
    <name evidence="1" type="ORF">HRJ34_15015</name>
</gene>
<dbReference type="AlphaFoldDB" id="A0A975CYK5"/>
<dbReference type="RefSeq" id="WP_208631665.1">
    <property type="nucleotide sequence ID" value="NZ_CP059319.1"/>
</dbReference>